<dbReference type="PANTHER" id="PTHR30622">
    <property type="entry name" value="UNDECAPRENYL-DIPHOSPHATASE"/>
    <property type="match status" value="1"/>
</dbReference>
<evidence type="ECO:0000256" key="2">
    <source>
        <dbReference type="ARBA" id="ARBA00010621"/>
    </source>
</evidence>
<keyword evidence="7 17" id="KW-0378">Hydrolase</keyword>
<evidence type="ECO:0000256" key="3">
    <source>
        <dbReference type="ARBA" id="ARBA00012374"/>
    </source>
</evidence>
<feature type="transmembrane region" description="Helical" evidence="17">
    <location>
        <begin position="98"/>
        <end position="118"/>
    </location>
</feature>
<evidence type="ECO:0000256" key="16">
    <source>
        <dbReference type="ARBA" id="ARBA00047594"/>
    </source>
</evidence>
<comment type="catalytic activity">
    <reaction evidence="16 17">
        <text>di-trans,octa-cis-undecaprenyl diphosphate + H2O = di-trans,octa-cis-undecaprenyl phosphate + phosphate + H(+)</text>
        <dbReference type="Rhea" id="RHEA:28094"/>
        <dbReference type="ChEBI" id="CHEBI:15377"/>
        <dbReference type="ChEBI" id="CHEBI:15378"/>
        <dbReference type="ChEBI" id="CHEBI:43474"/>
        <dbReference type="ChEBI" id="CHEBI:58405"/>
        <dbReference type="ChEBI" id="CHEBI:60392"/>
        <dbReference type="EC" id="3.6.1.27"/>
    </reaction>
</comment>
<dbReference type="HAMAP" id="MF_01006">
    <property type="entry name" value="Undec_diphosphatase"/>
    <property type="match status" value="1"/>
</dbReference>
<dbReference type="GO" id="GO:0008360">
    <property type="term" value="P:regulation of cell shape"/>
    <property type="evidence" value="ECO:0007669"/>
    <property type="project" value="UniProtKB-KW"/>
</dbReference>
<feature type="transmembrane region" description="Helical" evidence="17">
    <location>
        <begin position="199"/>
        <end position="223"/>
    </location>
</feature>
<comment type="function">
    <text evidence="17">Catalyzes the dephosphorylation of undecaprenyl diphosphate (UPP). Confers resistance to bacitracin.</text>
</comment>
<evidence type="ECO:0000313" key="19">
    <source>
        <dbReference type="EMBL" id="NYJ78871.1"/>
    </source>
</evidence>
<feature type="transmembrane region" description="Helical" evidence="17">
    <location>
        <begin position="261"/>
        <end position="280"/>
    </location>
</feature>
<evidence type="ECO:0000256" key="15">
    <source>
        <dbReference type="ARBA" id="ARBA00032932"/>
    </source>
</evidence>
<dbReference type="RefSeq" id="WP_179542162.1">
    <property type="nucleotide sequence ID" value="NZ_BAAALL010000001.1"/>
</dbReference>
<evidence type="ECO:0000256" key="10">
    <source>
        <dbReference type="ARBA" id="ARBA00022989"/>
    </source>
</evidence>
<evidence type="ECO:0000256" key="13">
    <source>
        <dbReference type="ARBA" id="ARBA00023316"/>
    </source>
</evidence>
<feature type="transmembrane region" description="Helical" evidence="17">
    <location>
        <begin position="235"/>
        <end position="255"/>
    </location>
</feature>
<feature type="transmembrane region" description="Helical" evidence="17">
    <location>
        <begin position="49"/>
        <end position="68"/>
    </location>
</feature>
<keyword evidence="10 17" id="KW-1133">Transmembrane helix</keyword>
<keyword evidence="13 17" id="KW-0961">Cell wall biogenesis/degradation</keyword>
<keyword evidence="8 17" id="KW-0133">Cell shape</keyword>
<gene>
    <name evidence="17" type="primary">uppP</name>
    <name evidence="19" type="ORF">HNR09_002282</name>
</gene>
<evidence type="ECO:0000256" key="5">
    <source>
        <dbReference type="ARBA" id="ARBA00022475"/>
    </source>
</evidence>
<reference evidence="19 20" key="1">
    <citation type="submission" date="2020-07" db="EMBL/GenBank/DDBJ databases">
        <title>Sequencing the genomes of 1000 actinobacteria strains.</title>
        <authorList>
            <person name="Klenk H.-P."/>
        </authorList>
    </citation>
    <scope>NUCLEOTIDE SEQUENCE [LARGE SCALE GENOMIC DNA]</scope>
    <source>
        <strain evidence="19 20">DSM 15475</strain>
    </source>
</reference>
<evidence type="ECO:0000256" key="11">
    <source>
        <dbReference type="ARBA" id="ARBA00023136"/>
    </source>
</evidence>
<comment type="miscellaneous">
    <text evidence="17">Bacitracin is thought to be involved in the inhibition of peptidoglycan synthesis by sequestering undecaprenyl diphosphate, thereby reducing the pool of lipid carrier available.</text>
</comment>
<sequence length="315" mass="34051">MTLWESLLLGVVQGLFMFIPVSSSSHLVLTQHWMAATGSPVPSPDTPEMILFNLVVHMGTMVSVVVVMHRPLVQLLSGTVRELRLFARRRSLRHMIHLRLMLFGVVTTGVTGVLGLLVREYGTGVFATPWAVSVMLLVTGAILWWTDTVRDTWRGAAQMTIWVALLIGLAQAAALFPGLSRSGLTIAVALALGMHRKIAAQYSFFVAIPTIVAATGLQSLSLLDHRGPLMIGVDAYVVAFLVSALVGAAALWLVLRMLYRGHFRVFAVYVLILAVVTLIVQPESEPEELAGTSGAPEVQEVVQAADSAPVDRAEP</sequence>
<feature type="transmembrane region" description="Helical" evidence="17">
    <location>
        <begin position="7"/>
        <end position="29"/>
    </location>
</feature>
<accession>A0A7Z0GPG4</accession>
<dbReference type="GO" id="GO:0046677">
    <property type="term" value="P:response to antibiotic"/>
    <property type="evidence" value="ECO:0007669"/>
    <property type="project" value="UniProtKB-UniRule"/>
</dbReference>
<evidence type="ECO:0000313" key="20">
    <source>
        <dbReference type="Proteomes" id="UP000535437"/>
    </source>
</evidence>
<feature type="transmembrane region" description="Helical" evidence="17">
    <location>
        <begin position="157"/>
        <end position="179"/>
    </location>
</feature>
<dbReference type="PANTHER" id="PTHR30622:SF2">
    <property type="entry name" value="UNDECAPRENYL-DIPHOSPHATASE"/>
    <property type="match status" value="1"/>
</dbReference>
<dbReference type="EMBL" id="JACCFY010000001">
    <property type="protein sequence ID" value="NYJ78871.1"/>
    <property type="molecule type" value="Genomic_DNA"/>
</dbReference>
<dbReference type="GO" id="GO:0009252">
    <property type="term" value="P:peptidoglycan biosynthetic process"/>
    <property type="evidence" value="ECO:0007669"/>
    <property type="project" value="UniProtKB-KW"/>
</dbReference>
<keyword evidence="9 17" id="KW-0573">Peptidoglycan synthesis</keyword>
<organism evidence="19 20">
    <name type="scientific">Nesterenkonia xinjiangensis</name>
    <dbReference type="NCBI Taxonomy" id="225327"/>
    <lineage>
        <taxon>Bacteria</taxon>
        <taxon>Bacillati</taxon>
        <taxon>Actinomycetota</taxon>
        <taxon>Actinomycetes</taxon>
        <taxon>Micrococcales</taxon>
        <taxon>Micrococcaceae</taxon>
        <taxon>Nesterenkonia</taxon>
    </lineage>
</organism>
<dbReference type="EC" id="3.6.1.27" evidence="3 17"/>
<proteinExistence type="inferred from homology"/>
<comment type="subcellular location">
    <subcellularLocation>
        <location evidence="1 17">Cell membrane</location>
        <topology evidence="1 17">Multi-pass membrane protein</topology>
    </subcellularLocation>
</comment>
<dbReference type="InterPro" id="IPR003824">
    <property type="entry name" value="UppP"/>
</dbReference>
<evidence type="ECO:0000256" key="8">
    <source>
        <dbReference type="ARBA" id="ARBA00022960"/>
    </source>
</evidence>
<feature type="region of interest" description="Disordered" evidence="18">
    <location>
        <begin position="288"/>
        <end position="315"/>
    </location>
</feature>
<dbReference type="Proteomes" id="UP000535437">
    <property type="component" value="Unassembled WGS sequence"/>
</dbReference>
<evidence type="ECO:0000256" key="12">
    <source>
        <dbReference type="ARBA" id="ARBA00023251"/>
    </source>
</evidence>
<name>A0A7Z0GPG4_9MICC</name>
<evidence type="ECO:0000256" key="18">
    <source>
        <dbReference type="SAM" id="MobiDB-lite"/>
    </source>
</evidence>
<evidence type="ECO:0000256" key="17">
    <source>
        <dbReference type="HAMAP-Rule" id="MF_01006"/>
    </source>
</evidence>
<keyword evidence="20" id="KW-1185">Reference proteome</keyword>
<evidence type="ECO:0000256" key="6">
    <source>
        <dbReference type="ARBA" id="ARBA00022692"/>
    </source>
</evidence>
<evidence type="ECO:0000256" key="4">
    <source>
        <dbReference type="ARBA" id="ARBA00021581"/>
    </source>
</evidence>
<comment type="caution">
    <text evidence="19">The sequence shown here is derived from an EMBL/GenBank/DDBJ whole genome shotgun (WGS) entry which is preliminary data.</text>
</comment>
<dbReference type="GO" id="GO:0071555">
    <property type="term" value="P:cell wall organization"/>
    <property type="evidence" value="ECO:0007669"/>
    <property type="project" value="UniProtKB-KW"/>
</dbReference>
<evidence type="ECO:0000256" key="9">
    <source>
        <dbReference type="ARBA" id="ARBA00022984"/>
    </source>
</evidence>
<dbReference type="Pfam" id="PF02673">
    <property type="entry name" value="BacA"/>
    <property type="match status" value="1"/>
</dbReference>
<evidence type="ECO:0000256" key="7">
    <source>
        <dbReference type="ARBA" id="ARBA00022801"/>
    </source>
</evidence>
<comment type="similarity">
    <text evidence="2 17">Belongs to the UppP family.</text>
</comment>
<keyword evidence="6 17" id="KW-0812">Transmembrane</keyword>
<evidence type="ECO:0000256" key="14">
    <source>
        <dbReference type="ARBA" id="ARBA00032707"/>
    </source>
</evidence>
<dbReference type="GO" id="GO:0050380">
    <property type="term" value="F:undecaprenyl-diphosphatase activity"/>
    <property type="evidence" value="ECO:0007669"/>
    <property type="project" value="UniProtKB-UniRule"/>
</dbReference>
<protein>
    <recommendedName>
        <fullName evidence="4 17">Undecaprenyl-diphosphatase</fullName>
        <ecNumber evidence="3 17">3.6.1.27</ecNumber>
    </recommendedName>
    <alternativeName>
        <fullName evidence="15 17">Bacitracin resistance protein</fullName>
    </alternativeName>
    <alternativeName>
        <fullName evidence="14 17">Undecaprenyl pyrophosphate phosphatase</fullName>
    </alternativeName>
</protein>
<dbReference type="GO" id="GO:0005886">
    <property type="term" value="C:plasma membrane"/>
    <property type="evidence" value="ECO:0007669"/>
    <property type="project" value="UniProtKB-SubCell"/>
</dbReference>
<keyword evidence="5 17" id="KW-1003">Cell membrane</keyword>
<keyword evidence="11 17" id="KW-0472">Membrane</keyword>
<dbReference type="AlphaFoldDB" id="A0A7Z0GPG4"/>
<keyword evidence="12 17" id="KW-0046">Antibiotic resistance</keyword>
<evidence type="ECO:0000256" key="1">
    <source>
        <dbReference type="ARBA" id="ARBA00004651"/>
    </source>
</evidence>
<feature type="transmembrane region" description="Helical" evidence="17">
    <location>
        <begin position="124"/>
        <end position="145"/>
    </location>
</feature>